<evidence type="ECO:0000313" key="2">
    <source>
        <dbReference type="EMBL" id="RYR08965.1"/>
    </source>
</evidence>
<name>A0A444Z469_ARAHY</name>
<feature type="compositionally biased region" description="Basic residues" evidence="1">
    <location>
        <begin position="72"/>
        <end position="81"/>
    </location>
</feature>
<protein>
    <submittedName>
        <fullName evidence="2">Uncharacterized protein</fullName>
    </submittedName>
</protein>
<evidence type="ECO:0000256" key="1">
    <source>
        <dbReference type="SAM" id="MobiDB-lite"/>
    </source>
</evidence>
<dbReference type="EMBL" id="SDMP01000015">
    <property type="protein sequence ID" value="RYR08965.1"/>
    <property type="molecule type" value="Genomic_DNA"/>
</dbReference>
<reference evidence="2 3" key="1">
    <citation type="submission" date="2019-01" db="EMBL/GenBank/DDBJ databases">
        <title>Sequencing of cultivated peanut Arachis hypogaea provides insights into genome evolution and oil improvement.</title>
        <authorList>
            <person name="Chen X."/>
        </authorList>
    </citation>
    <scope>NUCLEOTIDE SEQUENCE [LARGE SCALE GENOMIC DNA]</scope>
    <source>
        <strain evidence="3">cv. Fuhuasheng</strain>
        <tissue evidence="2">Leaves</tissue>
    </source>
</reference>
<sequence length="103" mass="11247">MGQAIANIETQDGSLKELSHNDSFARVLGNEHSGRVQGIGFGPSPTKIMSNTIQQSNSGVQIEKIKGNGSRTKGKGSRRKGKETNYEESVEIHNLIVKRYFAT</sequence>
<keyword evidence="3" id="KW-1185">Reference proteome</keyword>
<dbReference type="Proteomes" id="UP000289738">
    <property type="component" value="Chromosome B05"/>
</dbReference>
<feature type="region of interest" description="Disordered" evidence="1">
    <location>
        <begin position="54"/>
        <end position="86"/>
    </location>
</feature>
<proteinExistence type="predicted"/>
<organism evidence="2 3">
    <name type="scientific">Arachis hypogaea</name>
    <name type="common">Peanut</name>
    <dbReference type="NCBI Taxonomy" id="3818"/>
    <lineage>
        <taxon>Eukaryota</taxon>
        <taxon>Viridiplantae</taxon>
        <taxon>Streptophyta</taxon>
        <taxon>Embryophyta</taxon>
        <taxon>Tracheophyta</taxon>
        <taxon>Spermatophyta</taxon>
        <taxon>Magnoliopsida</taxon>
        <taxon>eudicotyledons</taxon>
        <taxon>Gunneridae</taxon>
        <taxon>Pentapetalae</taxon>
        <taxon>rosids</taxon>
        <taxon>fabids</taxon>
        <taxon>Fabales</taxon>
        <taxon>Fabaceae</taxon>
        <taxon>Papilionoideae</taxon>
        <taxon>50 kb inversion clade</taxon>
        <taxon>dalbergioids sensu lato</taxon>
        <taxon>Dalbergieae</taxon>
        <taxon>Pterocarpus clade</taxon>
        <taxon>Arachis</taxon>
    </lineage>
</organism>
<dbReference type="AlphaFoldDB" id="A0A444Z469"/>
<gene>
    <name evidence="2" type="ORF">Ahy_B05g076891</name>
</gene>
<comment type="caution">
    <text evidence="2">The sequence shown here is derived from an EMBL/GenBank/DDBJ whole genome shotgun (WGS) entry which is preliminary data.</text>
</comment>
<evidence type="ECO:0000313" key="3">
    <source>
        <dbReference type="Proteomes" id="UP000289738"/>
    </source>
</evidence>
<accession>A0A444Z469</accession>